<name>A0AAX6E4I8_IRIPA</name>
<reference evidence="1" key="2">
    <citation type="submission" date="2023-04" db="EMBL/GenBank/DDBJ databases">
        <authorList>
            <person name="Bruccoleri R.E."/>
            <person name="Oakeley E.J."/>
            <person name="Faust A.-M."/>
            <person name="Dessus-Babus S."/>
            <person name="Altorfer M."/>
            <person name="Burckhardt D."/>
            <person name="Oertli M."/>
            <person name="Naumann U."/>
            <person name="Petersen F."/>
            <person name="Wong J."/>
        </authorList>
    </citation>
    <scope>NUCLEOTIDE SEQUENCE</scope>
    <source>
        <strain evidence="1">GSM-AAB239-AS_SAM_17_03QT</strain>
        <tissue evidence="1">Leaf</tissue>
    </source>
</reference>
<keyword evidence="1" id="KW-0808">Transferase</keyword>
<evidence type="ECO:0000313" key="1">
    <source>
        <dbReference type="EMBL" id="KAJ6798869.1"/>
    </source>
</evidence>
<comment type="caution">
    <text evidence="1">The sequence shown here is derived from an EMBL/GenBank/DDBJ whole genome shotgun (WGS) entry which is preliminary data.</text>
</comment>
<dbReference type="GO" id="GO:0016301">
    <property type="term" value="F:kinase activity"/>
    <property type="evidence" value="ECO:0007669"/>
    <property type="project" value="UniProtKB-KW"/>
</dbReference>
<dbReference type="Proteomes" id="UP001140949">
    <property type="component" value="Unassembled WGS sequence"/>
</dbReference>
<evidence type="ECO:0000313" key="2">
    <source>
        <dbReference type="Proteomes" id="UP001140949"/>
    </source>
</evidence>
<sequence>MQMMAHLARECLEWDPDSRLTMSPGMSTRKSMHAAFFMYISKFDHFVVHIQHFSNKGSVIFETKCSKCTYSTSVRIPS</sequence>
<protein>
    <submittedName>
        <fullName evidence="1">Receptor-like serine/threonine-protein kinase NCRK</fullName>
    </submittedName>
</protein>
<keyword evidence="2" id="KW-1185">Reference proteome</keyword>
<organism evidence="1 2">
    <name type="scientific">Iris pallida</name>
    <name type="common">Sweet iris</name>
    <dbReference type="NCBI Taxonomy" id="29817"/>
    <lineage>
        <taxon>Eukaryota</taxon>
        <taxon>Viridiplantae</taxon>
        <taxon>Streptophyta</taxon>
        <taxon>Embryophyta</taxon>
        <taxon>Tracheophyta</taxon>
        <taxon>Spermatophyta</taxon>
        <taxon>Magnoliopsida</taxon>
        <taxon>Liliopsida</taxon>
        <taxon>Asparagales</taxon>
        <taxon>Iridaceae</taxon>
        <taxon>Iridoideae</taxon>
        <taxon>Irideae</taxon>
        <taxon>Iris</taxon>
    </lineage>
</organism>
<proteinExistence type="predicted"/>
<keyword evidence="1" id="KW-0418">Kinase</keyword>
<keyword evidence="1" id="KW-0675">Receptor</keyword>
<dbReference type="EMBL" id="JANAVB010040217">
    <property type="protein sequence ID" value="KAJ6798869.1"/>
    <property type="molecule type" value="Genomic_DNA"/>
</dbReference>
<reference evidence="1" key="1">
    <citation type="journal article" date="2023" name="GigaByte">
        <title>Genome assembly of the bearded iris, Iris pallida Lam.</title>
        <authorList>
            <person name="Bruccoleri R.E."/>
            <person name="Oakeley E.J."/>
            <person name="Faust A.M.E."/>
            <person name="Altorfer M."/>
            <person name="Dessus-Babus S."/>
            <person name="Burckhardt D."/>
            <person name="Oertli M."/>
            <person name="Naumann U."/>
            <person name="Petersen F."/>
            <person name="Wong J."/>
        </authorList>
    </citation>
    <scope>NUCLEOTIDE SEQUENCE</scope>
    <source>
        <strain evidence="1">GSM-AAB239-AS_SAM_17_03QT</strain>
    </source>
</reference>
<gene>
    <name evidence="1" type="ORF">M6B38_212400</name>
</gene>
<accession>A0AAX6E4I8</accession>
<dbReference type="AlphaFoldDB" id="A0AAX6E4I8"/>